<dbReference type="GO" id="GO:0045892">
    <property type="term" value="P:negative regulation of DNA-templated transcription"/>
    <property type="evidence" value="ECO:0007669"/>
    <property type="project" value="TreeGrafter"/>
</dbReference>
<name>A0A814V7L4_9BILA</name>
<dbReference type="InterPro" id="IPR001258">
    <property type="entry name" value="NHL_repeat"/>
</dbReference>
<dbReference type="InterPro" id="IPR011042">
    <property type="entry name" value="6-blade_b-propeller_TolB-like"/>
</dbReference>
<dbReference type="Gene3D" id="2.120.10.30">
    <property type="entry name" value="TolB, C-terminal domain"/>
    <property type="match status" value="1"/>
</dbReference>
<dbReference type="InterPro" id="IPR050548">
    <property type="entry name" value="PcG_chromatin_remod_factors"/>
</dbReference>
<evidence type="ECO:0000256" key="3">
    <source>
        <dbReference type="PROSITE-ProRule" id="PRU00504"/>
    </source>
</evidence>
<dbReference type="GO" id="GO:0042393">
    <property type="term" value="F:histone binding"/>
    <property type="evidence" value="ECO:0007669"/>
    <property type="project" value="TreeGrafter"/>
</dbReference>
<feature type="repeat" description="MBT" evidence="2">
    <location>
        <begin position="499"/>
        <end position="626"/>
    </location>
</feature>
<keyword evidence="1" id="KW-0677">Repeat</keyword>
<sequence length="642" mass="73521">MAGVAEVVAGGNGQGAGSNQLNNPIGLFLDENRALYVVDRSNHCVTKWEPGAKEGTIVAGGNGQGNNSNQLDSPTGVFVDTKGTVYVTDRLNNRVVRWSKGATVGIVIAGGNGVGNGSNQLNGGFDLSFDRHGNFSSSSSRIIIIHELQPCLNISRLNSTNFLWSKYLSYIGERSVSDEFFDHYLVSIESGFEINMQLEYCYDMQLEYLSHSLILLHYVGLPDDDTSNNFWAYIYGQRCHPIGWCKENSKLMLPPPIVTKRAIQQTTTLHNNHTILNGNEKQLNMIKGDTTNINQTPSTYLFDKEIGLNPSEQLKKDMLLELQDINRPWTLWFVRIINNHSGRLHLRYITNTTEDEEEDSSLDIHIFCLDRRIHFIGWQSNNSSIYFYDIPTCLKLITIDKEKLIDICLKQEEIIKHRFTEGMKLEVFESNKQNIHIGRIGHIHNDYYFDIMIDNDDDNNTNELSFIGYSTHPHILPAHWAAEHKLALINGENIRQTEDYWNLYTEKNGIENLYTEKNGIENLYTEKNGIENLVLERCFNLITLNAAGNNRVEPGMKMEMIYTLNNKDYVFSVTLIHIADHLMWLRIDDTSLFNDDELFYHVLPINSLDVFPVGWAKFNGFDLITPIQYQTIIKTYEQNRYE</sequence>
<reference evidence="4" key="1">
    <citation type="submission" date="2021-02" db="EMBL/GenBank/DDBJ databases">
        <authorList>
            <person name="Nowell W R."/>
        </authorList>
    </citation>
    <scope>NUCLEOTIDE SEQUENCE</scope>
</reference>
<dbReference type="SUPFAM" id="SSF63748">
    <property type="entry name" value="Tudor/PWWP/MBT"/>
    <property type="match status" value="4"/>
</dbReference>
<feature type="repeat" description="NHL" evidence="3">
    <location>
        <begin position="70"/>
        <end position="101"/>
    </location>
</feature>
<dbReference type="SMART" id="SM00561">
    <property type="entry name" value="MBT"/>
    <property type="match status" value="2"/>
</dbReference>
<evidence type="ECO:0000256" key="2">
    <source>
        <dbReference type="PROSITE-ProRule" id="PRU00459"/>
    </source>
</evidence>
<dbReference type="PROSITE" id="PS51079">
    <property type="entry name" value="MBT"/>
    <property type="match status" value="2"/>
</dbReference>
<dbReference type="GO" id="GO:0005634">
    <property type="term" value="C:nucleus"/>
    <property type="evidence" value="ECO:0007669"/>
    <property type="project" value="InterPro"/>
</dbReference>
<evidence type="ECO:0000256" key="1">
    <source>
        <dbReference type="ARBA" id="ARBA00022737"/>
    </source>
</evidence>
<dbReference type="EMBL" id="CAJNOT010001327">
    <property type="protein sequence ID" value="CAF1183098.1"/>
    <property type="molecule type" value="Genomic_DNA"/>
</dbReference>
<organism evidence="4 5">
    <name type="scientific">Rotaria sordida</name>
    <dbReference type="NCBI Taxonomy" id="392033"/>
    <lineage>
        <taxon>Eukaryota</taxon>
        <taxon>Metazoa</taxon>
        <taxon>Spiralia</taxon>
        <taxon>Gnathifera</taxon>
        <taxon>Rotifera</taxon>
        <taxon>Eurotatoria</taxon>
        <taxon>Bdelloidea</taxon>
        <taxon>Philodinida</taxon>
        <taxon>Philodinidae</taxon>
        <taxon>Rotaria</taxon>
    </lineage>
</organism>
<accession>A0A814V7L4</accession>
<dbReference type="Proteomes" id="UP000663864">
    <property type="component" value="Unassembled WGS sequence"/>
</dbReference>
<dbReference type="Gene3D" id="2.30.30.140">
    <property type="match status" value="4"/>
</dbReference>
<dbReference type="InterPro" id="IPR004092">
    <property type="entry name" value="Mbt"/>
</dbReference>
<dbReference type="PANTHER" id="PTHR12247">
    <property type="entry name" value="POLYCOMB GROUP PROTEIN"/>
    <property type="match status" value="1"/>
</dbReference>
<dbReference type="PROSITE" id="PS51125">
    <property type="entry name" value="NHL"/>
    <property type="match status" value="1"/>
</dbReference>
<evidence type="ECO:0000313" key="4">
    <source>
        <dbReference type="EMBL" id="CAF1183098.1"/>
    </source>
</evidence>
<dbReference type="GO" id="GO:0003682">
    <property type="term" value="F:chromatin binding"/>
    <property type="evidence" value="ECO:0007669"/>
    <property type="project" value="TreeGrafter"/>
</dbReference>
<dbReference type="AlphaFoldDB" id="A0A814V7L4"/>
<proteinExistence type="predicted"/>
<dbReference type="Pfam" id="PF02820">
    <property type="entry name" value="MBT"/>
    <property type="match status" value="3"/>
</dbReference>
<feature type="repeat" description="MBT" evidence="2">
    <location>
        <begin position="162"/>
        <end position="255"/>
    </location>
</feature>
<evidence type="ECO:0000313" key="5">
    <source>
        <dbReference type="Proteomes" id="UP000663864"/>
    </source>
</evidence>
<gene>
    <name evidence="4" type="ORF">ZHD862_LOCUS21869</name>
</gene>
<protein>
    <submittedName>
        <fullName evidence="4">Uncharacterized protein</fullName>
    </submittedName>
</protein>
<comment type="caution">
    <text evidence="4">The sequence shown here is derived from an EMBL/GenBank/DDBJ whole genome shotgun (WGS) entry which is preliminary data.</text>
</comment>
<dbReference type="SUPFAM" id="SSF101898">
    <property type="entry name" value="NHL repeat"/>
    <property type="match status" value="1"/>
</dbReference>
<dbReference type="PANTHER" id="PTHR12247:SF129">
    <property type="entry name" value="SOP-2-RELATED PROTEIN 3"/>
    <property type="match status" value="1"/>
</dbReference>